<dbReference type="Proteomes" id="UP000604661">
    <property type="component" value="Unassembled WGS sequence"/>
</dbReference>
<organism evidence="1 2">
    <name type="scientific">Nostoc linckia FACHB-391</name>
    <dbReference type="NCBI Taxonomy" id="2692906"/>
    <lineage>
        <taxon>Bacteria</taxon>
        <taxon>Bacillati</taxon>
        <taxon>Cyanobacteriota</taxon>
        <taxon>Cyanophyceae</taxon>
        <taxon>Nostocales</taxon>
        <taxon>Nostocaceae</taxon>
        <taxon>Nostoc</taxon>
    </lineage>
</organism>
<proteinExistence type="predicted"/>
<keyword evidence="2" id="KW-1185">Reference proteome</keyword>
<dbReference type="RefSeq" id="WP_190896848.1">
    <property type="nucleotide sequence ID" value="NZ_JACJTE010000032.1"/>
</dbReference>
<sequence length="55" mass="6197">MSNQVVKSDLLEELSKDEQQVVAGGWVRGGWGHRGWGHGGWGHRGWGRRGWGGWR</sequence>
<evidence type="ECO:0000313" key="1">
    <source>
        <dbReference type="EMBL" id="MBD2563593.1"/>
    </source>
</evidence>
<protein>
    <recommendedName>
        <fullName evidence="3">Bacteriocin</fullName>
    </recommendedName>
</protein>
<dbReference type="EMBL" id="JACJTE010000032">
    <property type="protein sequence ID" value="MBD2563593.1"/>
    <property type="molecule type" value="Genomic_DNA"/>
</dbReference>
<accession>A0ABR8F0A4</accession>
<reference evidence="1 2" key="1">
    <citation type="journal article" date="2020" name="ISME J.">
        <title>Comparative genomics reveals insights into cyanobacterial evolution and habitat adaptation.</title>
        <authorList>
            <person name="Chen M.Y."/>
            <person name="Teng W.K."/>
            <person name="Zhao L."/>
            <person name="Hu C.X."/>
            <person name="Zhou Y.K."/>
            <person name="Han B.P."/>
            <person name="Song L.R."/>
            <person name="Shu W.S."/>
        </authorList>
    </citation>
    <scope>NUCLEOTIDE SEQUENCE [LARGE SCALE GENOMIC DNA]</scope>
    <source>
        <strain evidence="1 2">FACHB-391</strain>
    </source>
</reference>
<evidence type="ECO:0000313" key="2">
    <source>
        <dbReference type="Proteomes" id="UP000604661"/>
    </source>
</evidence>
<comment type="caution">
    <text evidence="1">The sequence shown here is derived from an EMBL/GenBank/DDBJ whole genome shotgun (WGS) entry which is preliminary data.</text>
</comment>
<evidence type="ECO:0008006" key="3">
    <source>
        <dbReference type="Google" id="ProtNLM"/>
    </source>
</evidence>
<name>A0ABR8F0A4_NOSLI</name>
<gene>
    <name evidence="1" type="ORF">H6G95_23865</name>
</gene>